<reference evidence="1" key="1">
    <citation type="submission" date="2014-05" db="EMBL/GenBank/DDBJ databases">
        <authorList>
            <person name="Chronopoulou M."/>
        </authorList>
    </citation>
    <scope>NUCLEOTIDE SEQUENCE</scope>
    <source>
        <tissue evidence="1">Whole organism</tissue>
    </source>
</reference>
<dbReference type="AlphaFoldDB" id="A0A0K2UXJ1"/>
<sequence length="53" mass="5827">YILLLEASVKSSFCSLSLRKGPLPALQERSETGLKTGQSHRRCVAVPLSELQK</sequence>
<organism evidence="1">
    <name type="scientific">Lepeophtheirus salmonis</name>
    <name type="common">Salmon louse</name>
    <name type="synonym">Caligus salmonis</name>
    <dbReference type="NCBI Taxonomy" id="72036"/>
    <lineage>
        <taxon>Eukaryota</taxon>
        <taxon>Metazoa</taxon>
        <taxon>Ecdysozoa</taxon>
        <taxon>Arthropoda</taxon>
        <taxon>Crustacea</taxon>
        <taxon>Multicrustacea</taxon>
        <taxon>Hexanauplia</taxon>
        <taxon>Copepoda</taxon>
        <taxon>Siphonostomatoida</taxon>
        <taxon>Caligidae</taxon>
        <taxon>Lepeophtheirus</taxon>
    </lineage>
</organism>
<name>A0A0K2UXJ1_LEPSM</name>
<feature type="non-terminal residue" evidence="1">
    <location>
        <position position="1"/>
    </location>
</feature>
<proteinExistence type="predicted"/>
<dbReference type="EMBL" id="HACA01025613">
    <property type="protein sequence ID" value="CDW42974.1"/>
    <property type="molecule type" value="Transcribed_RNA"/>
</dbReference>
<evidence type="ECO:0000313" key="1">
    <source>
        <dbReference type="EMBL" id="CDW42974.1"/>
    </source>
</evidence>
<protein>
    <submittedName>
        <fullName evidence="1">Uncharacterized protein</fullName>
    </submittedName>
</protein>
<accession>A0A0K2UXJ1</accession>